<feature type="domain" description="Caspase family p20" evidence="4">
    <location>
        <begin position="297"/>
        <end position="425"/>
    </location>
</feature>
<dbReference type="PANTHER" id="PTHR10454">
    <property type="entry name" value="CASPASE"/>
    <property type="match status" value="1"/>
</dbReference>
<dbReference type="PROSITE" id="PS50207">
    <property type="entry name" value="CASPASE_P10"/>
    <property type="match status" value="1"/>
</dbReference>
<sequence length="530" mass="59807">SSHRGPGFIGHPYKAPGKGFRPWFEVRSADRVLVRIGSSASAVVEIGSARRVAYCGAISRRKYLGDDATYAQTPMAVACSPDAQLIPRGSNLVTSASQAPARRYVALLNELVDVDRVRFAFLVYAAINSQHGVPPSQRSRALVRYLTGRAGDDFDVVKGCLLDEFGASVDDTALEILYVMRKFEPMRRIFGVCRHQASTLYQSPRRVRKFWRELANFCESCLDEEAAEISRHFLPESSLSGVPTHAEAVVVLLYERSVITLDNYSALYEHIRTIYNNEELLEHLCETVPRYPMTNSPHGYAIILNHNVFKDPKEEIKLQERQGTKKDVDVLKQLWEELDFTVRIYDDFTSSEIEKLLLEIATVWDHRKSDAIVFIILSHGYRGGFYASDCKKVDLDTVESYLCEKCDSLQGKPKVLCVQACQNGDDSEPSPRGTGERRSRAHMLKFMSTVPFSLSYRDPHYGSIFVQAFVEAVRRHWRNHDLLQIGTFINSGVADRPIPVMSSNGQSINWSSQTSEVSNTLTRSLYLGKK</sequence>
<dbReference type="InterPro" id="IPR015917">
    <property type="entry name" value="Pept_C14A"/>
</dbReference>
<evidence type="ECO:0000256" key="1">
    <source>
        <dbReference type="ARBA" id="ARBA00010134"/>
    </source>
</evidence>
<dbReference type="GO" id="GO:0006508">
    <property type="term" value="P:proteolysis"/>
    <property type="evidence" value="ECO:0007669"/>
    <property type="project" value="UniProtKB-KW"/>
</dbReference>
<dbReference type="PRINTS" id="PR00376">
    <property type="entry name" value="IL1BCENZYME"/>
</dbReference>
<keyword evidence="5" id="KW-0378">Hydrolase</keyword>
<name>L7MKF8_RHIPC</name>
<evidence type="ECO:0000259" key="4">
    <source>
        <dbReference type="PROSITE" id="PS50208"/>
    </source>
</evidence>
<dbReference type="GO" id="GO:0005737">
    <property type="term" value="C:cytoplasm"/>
    <property type="evidence" value="ECO:0007669"/>
    <property type="project" value="TreeGrafter"/>
</dbReference>
<dbReference type="Gene3D" id="3.40.50.1460">
    <property type="match status" value="1"/>
</dbReference>
<dbReference type="PANTHER" id="PTHR10454:SF210">
    <property type="entry name" value="CASPASE-2"/>
    <property type="match status" value="1"/>
</dbReference>
<dbReference type="InterPro" id="IPR011600">
    <property type="entry name" value="Pept_C14_caspase"/>
</dbReference>
<dbReference type="SUPFAM" id="SSF52129">
    <property type="entry name" value="Caspase-like"/>
    <property type="match status" value="1"/>
</dbReference>
<dbReference type="GO" id="GO:0043525">
    <property type="term" value="P:positive regulation of neuron apoptotic process"/>
    <property type="evidence" value="ECO:0007669"/>
    <property type="project" value="TreeGrafter"/>
</dbReference>
<dbReference type="PROSITE" id="PS50208">
    <property type="entry name" value="CASPASE_P20"/>
    <property type="match status" value="1"/>
</dbReference>
<reference evidence="5" key="2">
    <citation type="journal article" date="2015" name="J. Proteomics">
        <title>Sexual differences in the sialomes of the zebra tick, Rhipicephalus pulchellus.</title>
        <authorList>
            <person name="Tan A.W."/>
            <person name="Francischetti I.M."/>
            <person name="Slovak M."/>
            <person name="Kini R.M."/>
            <person name="Ribeiro J.M."/>
        </authorList>
    </citation>
    <scope>NUCLEOTIDE SEQUENCE</scope>
    <source>
        <tissue evidence="5">Salivary gland</tissue>
    </source>
</reference>
<dbReference type="InterPro" id="IPR001309">
    <property type="entry name" value="Pept_C14_p20"/>
</dbReference>
<comment type="similarity">
    <text evidence="1 2">Belongs to the peptidase C14A family.</text>
</comment>
<reference evidence="5" key="1">
    <citation type="submission" date="2012-11" db="EMBL/GenBank/DDBJ databases">
        <authorList>
            <person name="Lucero-Rivera Y.E."/>
            <person name="Tovar-Ramirez D."/>
        </authorList>
    </citation>
    <scope>NUCLEOTIDE SEQUENCE</scope>
    <source>
        <tissue evidence="5">Salivary gland</tissue>
    </source>
</reference>
<evidence type="ECO:0000259" key="3">
    <source>
        <dbReference type="PROSITE" id="PS50207"/>
    </source>
</evidence>
<dbReference type="InterPro" id="IPR002138">
    <property type="entry name" value="Pept_C14_p10"/>
</dbReference>
<feature type="domain" description="Caspase family p10" evidence="3">
    <location>
        <begin position="439"/>
        <end position="529"/>
    </location>
</feature>
<keyword evidence="5" id="KW-0645">Protease</keyword>
<feature type="non-terminal residue" evidence="5">
    <location>
        <position position="1"/>
    </location>
</feature>
<dbReference type="GO" id="GO:0004197">
    <property type="term" value="F:cysteine-type endopeptidase activity"/>
    <property type="evidence" value="ECO:0007669"/>
    <property type="project" value="InterPro"/>
</dbReference>
<dbReference type="EMBL" id="GACK01001266">
    <property type="protein sequence ID" value="JAA63768.1"/>
    <property type="molecule type" value="mRNA"/>
</dbReference>
<dbReference type="SMART" id="SM00115">
    <property type="entry name" value="CASc"/>
    <property type="match status" value="1"/>
</dbReference>
<dbReference type="Gene3D" id="3.30.70.1470">
    <property type="entry name" value="Caspase-like"/>
    <property type="match status" value="1"/>
</dbReference>
<dbReference type="InterPro" id="IPR029030">
    <property type="entry name" value="Caspase-like_dom_sf"/>
</dbReference>
<evidence type="ECO:0000313" key="5">
    <source>
        <dbReference type="EMBL" id="JAA63768.1"/>
    </source>
</evidence>
<evidence type="ECO:0000256" key="2">
    <source>
        <dbReference type="RuleBase" id="RU003971"/>
    </source>
</evidence>
<organism evidence="5">
    <name type="scientific">Rhipicephalus pulchellus</name>
    <name type="common">Yellow backed tick</name>
    <name type="synonym">Dermacentor pulchellus</name>
    <dbReference type="NCBI Taxonomy" id="72859"/>
    <lineage>
        <taxon>Eukaryota</taxon>
        <taxon>Metazoa</taxon>
        <taxon>Ecdysozoa</taxon>
        <taxon>Arthropoda</taxon>
        <taxon>Chelicerata</taxon>
        <taxon>Arachnida</taxon>
        <taxon>Acari</taxon>
        <taxon>Parasitiformes</taxon>
        <taxon>Ixodida</taxon>
        <taxon>Ixodoidea</taxon>
        <taxon>Ixodidae</taxon>
        <taxon>Rhipicephalinae</taxon>
        <taxon>Rhipicephalus</taxon>
        <taxon>Rhipicephalus</taxon>
    </lineage>
</organism>
<dbReference type="InterPro" id="IPR002398">
    <property type="entry name" value="Pept_C14"/>
</dbReference>
<dbReference type="Pfam" id="PF00656">
    <property type="entry name" value="Peptidase_C14"/>
    <property type="match status" value="1"/>
</dbReference>
<accession>L7MKF8</accession>
<protein>
    <submittedName>
        <fullName evidence="5">Putative caspase apoptotic cysteine protease</fullName>
    </submittedName>
</protein>
<proteinExistence type="evidence at transcript level"/>
<dbReference type="GO" id="GO:0006915">
    <property type="term" value="P:apoptotic process"/>
    <property type="evidence" value="ECO:0007669"/>
    <property type="project" value="TreeGrafter"/>
</dbReference>
<dbReference type="AlphaFoldDB" id="L7MKF8"/>